<evidence type="ECO:0000256" key="1">
    <source>
        <dbReference type="SAM" id="MobiDB-lite"/>
    </source>
</evidence>
<organism evidence="2 3">
    <name type="scientific">Actinacidiphila bryophytorum</name>
    <dbReference type="NCBI Taxonomy" id="1436133"/>
    <lineage>
        <taxon>Bacteria</taxon>
        <taxon>Bacillati</taxon>
        <taxon>Actinomycetota</taxon>
        <taxon>Actinomycetes</taxon>
        <taxon>Kitasatosporales</taxon>
        <taxon>Streptomycetaceae</taxon>
        <taxon>Actinacidiphila</taxon>
    </lineage>
</organism>
<reference evidence="2" key="1">
    <citation type="submission" date="2021-06" db="EMBL/GenBank/DDBJ databases">
        <authorList>
            <person name="Arsene-Ploetze F."/>
        </authorList>
    </citation>
    <scope>NUCLEOTIDE SEQUENCE</scope>
    <source>
        <strain evidence="2">SBRY1</strain>
    </source>
</reference>
<gene>
    <name evidence="2" type="ORF">SBRY_140028</name>
</gene>
<sequence>MGAPCCDVAFFPPSWLVAQFPAPLRVALSEEGERFQGRGKLRAQPEEREGSTATASGTHRGARGTARATHHPGESRPPTARGRA</sequence>
<accession>A0A9W4EDD8</accession>
<evidence type="ECO:0000313" key="2">
    <source>
        <dbReference type="EMBL" id="CAG7620847.1"/>
    </source>
</evidence>
<protein>
    <submittedName>
        <fullName evidence="2">Uncharacterized protein</fullName>
    </submittedName>
</protein>
<feature type="region of interest" description="Disordered" evidence="1">
    <location>
        <begin position="33"/>
        <end position="84"/>
    </location>
</feature>
<dbReference type="AlphaFoldDB" id="A0A9W4EDD8"/>
<dbReference type="Proteomes" id="UP001153328">
    <property type="component" value="Unassembled WGS sequence"/>
</dbReference>
<comment type="caution">
    <text evidence="2">The sequence shown here is derived from an EMBL/GenBank/DDBJ whole genome shotgun (WGS) entry which is preliminary data.</text>
</comment>
<evidence type="ECO:0000313" key="3">
    <source>
        <dbReference type="Proteomes" id="UP001153328"/>
    </source>
</evidence>
<proteinExistence type="predicted"/>
<dbReference type="EMBL" id="CAJVAX010000006">
    <property type="protein sequence ID" value="CAG7620847.1"/>
    <property type="molecule type" value="Genomic_DNA"/>
</dbReference>
<name>A0A9W4EDD8_9ACTN</name>
<keyword evidence="3" id="KW-1185">Reference proteome</keyword>